<evidence type="ECO:0000259" key="8">
    <source>
        <dbReference type="PROSITE" id="PS50893"/>
    </source>
</evidence>
<keyword evidence="2 7" id="KW-0812">Transmembrane</keyword>
<keyword evidence="4 10" id="KW-0067">ATP-binding</keyword>
<dbReference type="InterPro" id="IPR039421">
    <property type="entry name" value="Type_1_exporter"/>
</dbReference>
<evidence type="ECO:0000256" key="4">
    <source>
        <dbReference type="ARBA" id="ARBA00022840"/>
    </source>
</evidence>
<comment type="subcellular location">
    <subcellularLocation>
        <location evidence="1">Cell membrane</location>
        <topology evidence="1">Multi-pass membrane protein</topology>
    </subcellularLocation>
</comment>
<evidence type="ECO:0000256" key="3">
    <source>
        <dbReference type="ARBA" id="ARBA00022741"/>
    </source>
</evidence>
<reference evidence="10 11" key="1">
    <citation type="journal article" date="2018" name="Syst. Appl. Microbiol.">
        <title>Abditibacterium utsteinense sp. nov., the first cultivated member of candidate phylum FBP, isolated from ice-free Antarctic soil samples.</title>
        <authorList>
            <person name="Tahon G."/>
            <person name="Tytgat B."/>
            <person name="Lebbe L."/>
            <person name="Carlier A."/>
            <person name="Willems A."/>
        </authorList>
    </citation>
    <scope>NUCLEOTIDE SEQUENCE [LARGE SCALE GENOMIC DNA]</scope>
    <source>
        <strain evidence="10 11">LMG 29911</strain>
    </source>
</reference>
<feature type="domain" description="ABC transporter" evidence="8">
    <location>
        <begin position="335"/>
        <end position="569"/>
    </location>
</feature>
<dbReference type="InterPro" id="IPR036640">
    <property type="entry name" value="ABC1_TM_sf"/>
</dbReference>
<dbReference type="InParanoid" id="A0A2S8SVI1"/>
<evidence type="ECO:0000313" key="10">
    <source>
        <dbReference type="EMBL" id="PQV64799.1"/>
    </source>
</evidence>
<evidence type="ECO:0000313" key="11">
    <source>
        <dbReference type="Proteomes" id="UP000237684"/>
    </source>
</evidence>
<evidence type="ECO:0000259" key="9">
    <source>
        <dbReference type="PROSITE" id="PS50929"/>
    </source>
</evidence>
<dbReference type="PANTHER" id="PTHR43394:SF1">
    <property type="entry name" value="ATP-BINDING CASSETTE SUB-FAMILY B MEMBER 10, MITOCHONDRIAL"/>
    <property type="match status" value="1"/>
</dbReference>
<keyword evidence="5 7" id="KW-1133">Transmembrane helix</keyword>
<dbReference type="GO" id="GO:0005886">
    <property type="term" value="C:plasma membrane"/>
    <property type="evidence" value="ECO:0007669"/>
    <property type="project" value="UniProtKB-SubCell"/>
</dbReference>
<dbReference type="InterPro" id="IPR003439">
    <property type="entry name" value="ABC_transporter-like_ATP-bd"/>
</dbReference>
<dbReference type="SMART" id="SM00382">
    <property type="entry name" value="AAA"/>
    <property type="match status" value="1"/>
</dbReference>
<dbReference type="Pfam" id="PF00664">
    <property type="entry name" value="ABC_membrane"/>
    <property type="match status" value="1"/>
</dbReference>
<dbReference type="PANTHER" id="PTHR43394">
    <property type="entry name" value="ATP-DEPENDENT PERMEASE MDL1, MITOCHONDRIAL"/>
    <property type="match status" value="1"/>
</dbReference>
<proteinExistence type="predicted"/>
<gene>
    <name evidence="10" type="ORF">B1R32_10366</name>
</gene>
<dbReference type="Gene3D" id="1.20.1560.10">
    <property type="entry name" value="ABC transporter type 1, transmembrane domain"/>
    <property type="match status" value="1"/>
</dbReference>
<protein>
    <submittedName>
        <fullName evidence="10">ATP-binding cassette, subfamily B/ATP-binding cassette, subfamily B, MsbA</fullName>
    </submittedName>
</protein>
<dbReference type="PROSITE" id="PS00211">
    <property type="entry name" value="ABC_TRANSPORTER_1"/>
    <property type="match status" value="1"/>
</dbReference>
<dbReference type="AlphaFoldDB" id="A0A2S8SVI1"/>
<dbReference type="OrthoDB" id="9770415at2"/>
<dbReference type="FunCoup" id="A0A2S8SVI1">
    <property type="interactions" value="272"/>
</dbReference>
<evidence type="ECO:0000256" key="7">
    <source>
        <dbReference type="SAM" id="Phobius"/>
    </source>
</evidence>
<dbReference type="SUPFAM" id="SSF52540">
    <property type="entry name" value="P-loop containing nucleoside triphosphate hydrolases"/>
    <property type="match status" value="1"/>
</dbReference>
<feature type="transmembrane region" description="Helical" evidence="7">
    <location>
        <begin position="55"/>
        <end position="75"/>
    </location>
</feature>
<dbReference type="GO" id="GO:0016887">
    <property type="term" value="F:ATP hydrolysis activity"/>
    <property type="evidence" value="ECO:0007669"/>
    <property type="project" value="InterPro"/>
</dbReference>
<feature type="transmembrane region" description="Helical" evidence="7">
    <location>
        <begin position="20"/>
        <end position="43"/>
    </location>
</feature>
<dbReference type="InterPro" id="IPR017871">
    <property type="entry name" value="ABC_transporter-like_CS"/>
</dbReference>
<dbReference type="RefSeq" id="WP_105482686.1">
    <property type="nucleotide sequence ID" value="NZ_NIGF01000003.1"/>
</dbReference>
<sequence length="579" mass="63971">MNIYRRLLEEITPHWKLLAGSLGFSVVMAAMEMVPAALTQLLIDSAIKLSDWPLLKNLSIALLAALIFRTIAHYARMKYTGVLAHRVLYQVRTKLYEHLQSLSISFYQNKRTGQIMSRVTNDVAVLEQFIVEGIRESVVNVLRVVIIAAILFHTNAQLMLLTLVPTLPLIFMTQMFQKRIGTSYRQMRRRLADMNSILSDTIGGIRVVQIFGQEDFEASKFRAKSAEFADAGNATQHMQAIFFPAVALAFGAGQVIVWLVGGREVLRGRLQTGELIMFSAYVSQFYAPVQTLASSANLFANTSASAERIYEILDTEPDIRSVEAATALPEMKGEIDLENVTFGYDSGESAIENINLHVAAGQMVGLVGPSGSGKSTLVSLITRFYDVKDGSVKIDGHDIREVDLKDLRSNISVVPQEAYLFHGSIRDNIAYGRPDADFLDVMNAARGANAHDFIMRQSDGYDTHVGERGAKLSGGERQRISIARAILDDPKILILDEATSAVDTESEVAIQTALDNLMAGRTTLAIAHRLSTVKNADKLVVMEQGKIVEEGTHEELILLEDGLYKRLVEMQTKLGSETE</sequence>
<dbReference type="InterPro" id="IPR011527">
    <property type="entry name" value="ABC1_TM_dom"/>
</dbReference>
<dbReference type="GO" id="GO:0015421">
    <property type="term" value="F:ABC-type oligopeptide transporter activity"/>
    <property type="evidence" value="ECO:0007669"/>
    <property type="project" value="TreeGrafter"/>
</dbReference>
<dbReference type="GO" id="GO:0005524">
    <property type="term" value="F:ATP binding"/>
    <property type="evidence" value="ECO:0007669"/>
    <property type="project" value="UniProtKB-KW"/>
</dbReference>
<keyword evidence="3" id="KW-0547">Nucleotide-binding</keyword>
<dbReference type="PROSITE" id="PS50929">
    <property type="entry name" value="ABC_TM1F"/>
    <property type="match status" value="1"/>
</dbReference>
<feature type="transmembrane region" description="Helical" evidence="7">
    <location>
        <begin position="144"/>
        <end position="171"/>
    </location>
</feature>
<keyword evidence="11" id="KW-1185">Reference proteome</keyword>
<dbReference type="Pfam" id="PF00005">
    <property type="entry name" value="ABC_tran"/>
    <property type="match status" value="1"/>
</dbReference>
<accession>A0A2S8SVI1</accession>
<keyword evidence="6 7" id="KW-0472">Membrane</keyword>
<feature type="transmembrane region" description="Helical" evidence="7">
    <location>
        <begin position="241"/>
        <end position="261"/>
    </location>
</feature>
<dbReference type="FunFam" id="3.40.50.300:FF:000218">
    <property type="entry name" value="Multidrug ABC transporter ATP-binding protein"/>
    <property type="match status" value="1"/>
</dbReference>
<feature type="domain" description="ABC transmembrane type-1" evidence="9">
    <location>
        <begin position="19"/>
        <end position="301"/>
    </location>
</feature>
<comment type="caution">
    <text evidence="10">The sequence shown here is derived from an EMBL/GenBank/DDBJ whole genome shotgun (WGS) entry which is preliminary data.</text>
</comment>
<dbReference type="SUPFAM" id="SSF90123">
    <property type="entry name" value="ABC transporter transmembrane region"/>
    <property type="match status" value="1"/>
</dbReference>
<dbReference type="Proteomes" id="UP000237684">
    <property type="component" value="Unassembled WGS sequence"/>
</dbReference>
<dbReference type="PROSITE" id="PS50893">
    <property type="entry name" value="ABC_TRANSPORTER_2"/>
    <property type="match status" value="1"/>
</dbReference>
<dbReference type="Gene3D" id="3.40.50.300">
    <property type="entry name" value="P-loop containing nucleotide triphosphate hydrolases"/>
    <property type="match status" value="1"/>
</dbReference>
<evidence type="ECO:0000256" key="6">
    <source>
        <dbReference type="ARBA" id="ARBA00023136"/>
    </source>
</evidence>
<dbReference type="EMBL" id="NIGF01000003">
    <property type="protein sequence ID" value="PQV64799.1"/>
    <property type="molecule type" value="Genomic_DNA"/>
</dbReference>
<evidence type="ECO:0000256" key="1">
    <source>
        <dbReference type="ARBA" id="ARBA00004651"/>
    </source>
</evidence>
<evidence type="ECO:0000256" key="2">
    <source>
        <dbReference type="ARBA" id="ARBA00022692"/>
    </source>
</evidence>
<evidence type="ECO:0000256" key="5">
    <source>
        <dbReference type="ARBA" id="ARBA00022989"/>
    </source>
</evidence>
<organism evidence="10 11">
    <name type="scientific">Abditibacterium utsteinense</name>
    <dbReference type="NCBI Taxonomy" id="1960156"/>
    <lineage>
        <taxon>Bacteria</taxon>
        <taxon>Pseudomonadati</taxon>
        <taxon>Abditibacteriota</taxon>
        <taxon>Abditibacteriia</taxon>
        <taxon>Abditibacteriales</taxon>
        <taxon>Abditibacteriaceae</taxon>
        <taxon>Abditibacterium</taxon>
    </lineage>
</organism>
<name>A0A2S8SVI1_9BACT</name>
<dbReference type="InterPro" id="IPR027417">
    <property type="entry name" value="P-loop_NTPase"/>
</dbReference>
<dbReference type="InterPro" id="IPR003593">
    <property type="entry name" value="AAA+_ATPase"/>
</dbReference>